<keyword evidence="1" id="KW-0472">Membrane</keyword>
<evidence type="ECO:0000313" key="3">
    <source>
        <dbReference type="Proteomes" id="UP001580407"/>
    </source>
</evidence>
<gene>
    <name evidence="2" type="ORF">ACE3NQ_07830</name>
</gene>
<comment type="caution">
    <text evidence="2">The sequence shown here is derived from an EMBL/GenBank/DDBJ whole genome shotgun (WGS) entry which is preliminary data.</text>
</comment>
<keyword evidence="1" id="KW-0812">Transmembrane</keyword>
<dbReference type="PIRSF" id="PIRSF037394">
    <property type="entry name" value="ABC_thiamine-permease_YkoE_prd"/>
    <property type="match status" value="1"/>
</dbReference>
<feature type="transmembrane region" description="Helical" evidence="1">
    <location>
        <begin position="51"/>
        <end position="67"/>
    </location>
</feature>
<name>A0ABV5B5L5_9BACL</name>
<dbReference type="RefSeq" id="WP_375524615.1">
    <property type="nucleotide sequence ID" value="NZ_JBHILM010000007.1"/>
</dbReference>
<organism evidence="2 3">
    <name type="scientific">Paenibacillus terreus</name>
    <dbReference type="NCBI Taxonomy" id="1387834"/>
    <lineage>
        <taxon>Bacteria</taxon>
        <taxon>Bacillati</taxon>
        <taxon>Bacillota</taxon>
        <taxon>Bacilli</taxon>
        <taxon>Bacillales</taxon>
        <taxon>Paenibacillaceae</taxon>
        <taxon>Paenibacillus</taxon>
    </lineage>
</organism>
<accession>A0ABV5B5L5</accession>
<dbReference type="EMBL" id="JBHILM010000007">
    <property type="protein sequence ID" value="MFB5680815.1"/>
    <property type="molecule type" value="Genomic_DNA"/>
</dbReference>
<evidence type="ECO:0000256" key="1">
    <source>
        <dbReference type="SAM" id="Phobius"/>
    </source>
</evidence>
<feature type="transmembrane region" description="Helical" evidence="1">
    <location>
        <begin position="12"/>
        <end position="31"/>
    </location>
</feature>
<proteinExistence type="predicted"/>
<dbReference type="InterPro" id="IPR017195">
    <property type="entry name" value="ABC_thiamin-permease_prd"/>
</dbReference>
<evidence type="ECO:0000313" key="2">
    <source>
        <dbReference type="EMBL" id="MFB5680815.1"/>
    </source>
</evidence>
<protein>
    <submittedName>
        <fullName evidence="2">ECF transporter S component</fullName>
    </submittedName>
</protein>
<dbReference type="Pfam" id="PF09819">
    <property type="entry name" value="ABC_cobalt"/>
    <property type="match status" value="1"/>
</dbReference>
<dbReference type="Proteomes" id="UP001580407">
    <property type="component" value="Unassembled WGS sequence"/>
</dbReference>
<sequence length="199" mass="21707">MTALSPKRGSKLKLTDILVTIVIAVVFGIVYKIWGPAYDMVKPLGLHAEQITYGMWFMAGTFAYLIIRKPGVAVLAEVAASTVSALLGSEWGISTLYYGLLQGLGAELFFALFLYRKNNLLVTSLAAVGAAAGSLILDFYYGYIESLTAWNYTLFIGLRLLGSVVIAGFFAYYLSKALELTGVTQSLRPVSREDYEALD</sequence>
<feature type="transmembrane region" description="Helical" evidence="1">
    <location>
        <begin position="95"/>
        <end position="115"/>
    </location>
</feature>
<feature type="transmembrane region" description="Helical" evidence="1">
    <location>
        <begin position="149"/>
        <end position="174"/>
    </location>
</feature>
<keyword evidence="1" id="KW-1133">Transmembrane helix</keyword>
<reference evidence="2 3" key="1">
    <citation type="submission" date="2024-09" db="EMBL/GenBank/DDBJ databases">
        <authorList>
            <person name="Ruan L."/>
        </authorList>
    </citation>
    <scope>NUCLEOTIDE SEQUENCE [LARGE SCALE GENOMIC DNA]</scope>
    <source>
        <strain evidence="2 3">D33</strain>
    </source>
</reference>
<keyword evidence="3" id="KW-1185">Reference proteome</keyword>
<feature type="transmembrane region" description="Helical" evidence="1">
    <location>
        <begin position="122"/>
        <end position="143"/>
    </location>
</feature>